<dbReference type="Proteomes" id="UP001172673">
    <property type="component" value="Unassembled WGS sequence"/>
</dbReference>
<organism evidence="2 3">
    <name type="scientific">Cladophialophora chaetospira</name>
    <dbReference type="NCBI Taxonomy" id="386627"/>
    <lineage>
        <taxon>Eukaryota</taxon>
        <taxon>Fungi</taxon>
        <taxon>Dikarya</taxon>
        <taxon>Ascomycota</taxon>
        <taxon>Pezizomycotina</taxon>
        <taxon>Eurotiomycetes</taxon>
        <taxon>Chaetothyriomycetidae</taxon>
        <taxon>Chaetothyriales</taxon>
        <taxon>Herpotrichiellaceae</taxon>
        <taxon>Cladophialophora</taxon>
    </lineage>
</organism>
<sequence length="624" mass="70128">MPLCERCSSISLVSLLSQEMIPHHESYAALQISARTCETCHVISLHLQPNFAKAIDQNSVHHNLKPDSDKWVTLLEECATPISLRYRIPYDIGVSNGEPRKVNRNPVRRSWLDVRCGKALPQVSDNLSSSSSKLEDLDLIAYVDVFVYEGKGGMLRVIDVQPSTHYEYVALSYCWGAKHKTWISYVKCCQAADQRIIAMQQMPKTLKDAVTCCLKLGYTHLWIDCLCILQGNKADWLQEGAKMCDIYANSALTISASDSKDCRDGFLVQRTALSRNGAVLNLLDDRKDIASHLHLELPGRDFQSLVGGGPVAKRGWCLQERQLCPRLLHVCQNEVFFECIRCRRFESEVAPDEEFDLNNEHHAYHMPKGAYGTERGKPSPAAQTIFSWYSIMQDYTRRGLAVSDDKLVAIAGLAKRAQRVFGEEYLAGLWMRQIHVGLLWMIDDDVSASRASVYRAPSWSWASMDGPVSWSLIDGFVQTADGFIESAIEVVNFLVQPDGKDPFGPVQKVEMFVKGRLKCIPASELLANKVLTYPEWMSGRASQIGCYLEDEKRVIAGERIPCMKVANRPFGPGPSLPPTNEVIVLQKVQEFRSDGLDTYRRIAFGQVLVTNYFDDCVASTIRLI</sequence>
<dbReference type="PANTHER" id="PTHR33112:SF16">
    <property type="entry name" value="HETEROKARYON INCOMPATIBILITY DOMAIN-CONTAINING PROTEIN"/>
    <property type="match status" value="1"/>
</dbReference>
<name>A0AA39CGR9_9EURO</name>
<dbReference type="InterPro" id="IPR010730">
    <property type="entry name" value="HET"/>
</dbReference>
<proteinExistence type="predicted"/>
<dbReference type="EMBL" id="JAPDRK010000010">
    <property type="protein sequence ID" value="KAJ9608081.1"/>
    <property type="molecule type" value="Genomic_DNA"/>
</dbReference>
<reference evidence="2" key="1">
    <citation type="submission" date="2022-10" db="EMBL/GenBank/DDBJ databases">
        <title>Culturing micro-colonial fungi from biological soil crusts in the Mojave desert and describing Neophaeococcomyces mojavensis, and introducing the new genera and species Taxawa tesnikishii.</title>
        <authorList>
            <person name="Kurbessoian T."/>
            <person name="Stajich J.E."/>
        </authorList>
    </citation>
    <scope>NUCLEOTIDE SEQUENCE</scope>
    <source>
        <strain evidence="2">TK_41</strain>
    </source>
</reference>
<comment type="caution">
    <text evidence="2">The sequence shown here is derived from an EMBL/GenBank/DDBJ whole genome shotgun (WGS) entry which is preliminary data.</text>
</comment>
<evidence type="ECO:0000313" key="3">
    <source>
        <dbReference type="Proteomes" id="UP001172673"/>
    </source>
</evidence>
<dbReference type="PANTHER" id="PTHR33112">
    <property type="entry name" value="DOMAIN PROTEIN, PUTATIVE-RELATED"/>
    <property type="match status" value="1"/>
</dbReference>
<dbReference type="Pfam" id="PF06985">
    <property type="entry name" value="HET"/>
    <property type="match status" value="1"/>
</dbReference>
<evidence type="ECO:0000313" key="2">
    <source>
        <dbReference type="EMBL" id="KAJ9608081.1"/>
    </source>
</evidence>
<evidence type="ECO:0000259" key="1">
    <source>
        <dbReference type="Pfam" id="PF06985"/>
    </source>
</evidence>
<keyword evidence="3" id="KW-1185">Reference proteome</keyword>
<dbReference type="AlphaFoldDB" id="A0AA39CGR9"/>
<gene>
    <name evidence="2" type="ORF">H2200_007069</name>
</gene>
<feature type="domain" description="Heterokaryon incompatibility" evidence="1">
    <location>
        <begin position="168"/>
        <end position="320"/>
    </location>
</feature>
<accession>A0AA39CGR9</accession>
<protein>
    <recommendedName>
        <fullName evidence="1">Heterokaryon incompatibility domain-containing protein</fullName>
    </recommendedName>
</protein>